<dbReference type="Proteomes" id="UP000004968">
    <property type="component" value="Unassembled WGS sequence"/>
</dbReference>
<dbReference type="PROSITE" id="PS50928">
    <property type="entry name" value="ABC_TM1"/>
    <property type="match status" value="1"/>
</dbReference>
<dbReference type="PANTHER" id="PTHR43227">
    <property type="entry name" value="BLL4140 PROTEIN"/>
    <property type="match status" value="1"/>
</dbReference>
<keyword evidence="6 7" id="KW-0472">Membrane</keyword>
<feature type="transmembrane region" description="Helical" evidence="7">
    <location>
        <begin position="215"/>
        <end position="234"/>
    </location>
</feature>
<feature type="transmembrane region" description="Helical" evidence="7">
    <location>
        <begin position="173"/>
        <end position="194"/>
    </location>
</feature>
<protein>
    <submittedName>
        <fullName evidence="9">ABC transporter, permease protein</fullName>
    </submittedName>
</protein>
<feature type="transmembrane region" description="Helical" evidence="7">
    <location>
        <begin position="21"/>
        <end position="40"/>
    </location>
</feature>
<dbReference type="Pfam" id="PF00528">
    <property type="entry name" value="BPD_transp_1"/>
    <property type="match status" value="1"/>
</dbReference>
<gene>
    <name evidence="9" type="ORF">CLOSTHATH_06138</name>
</gene>
<dbReference type="EMBL" id="ACIO01000698">
    <property type="protein sequence ID" value="EFC95674.1"/>
    <property type="molecule type" value="Genomic_DNA"/>
</dbReference>
<dbReference type="InterPro" id="IPR035906">
    <property type="entry name" value="MetI-like_sf"/>
</dbReference>
<comment type="subcellular location">
    <subcellularLocation>
        <location evidence="1 7">Cell membrane</location>
        <topology evidence="1 7">Multi-pass membrane protein</topology>
    </subcellularLocation>
</comment>
<accession>D3AR82</accession>
<name>D3AR82_9FIRM</name>
<keyword evidence="2 7" id="KW-0813">Transport</keyword>
<keyword evidence="4 7" id="KW-0812">Transmembrane</keyword>
<dbReference type="GO" id="GO:0055085">
    <property type="term" value="P:transmembrane transport"/>
    <property type="evidence" value="ECO:0007669"/>
    <property type="project" value="InterPro"/>
</dbReference>
<sequence length="310" mass="35580">MQTAFVKTCKNTTWQRIKSQRYLLLLLLPGLVYYIIFRYIPMYGTIIAFKNFDFRSGILGSEWVGLKYFKQFVTGPYFWRLVKNTFLISFYDLLFSFPAPIVFALLLNEVKAKKYKKLVQTVSYLPHFISVVILVGLMKTMFSPNGGVVNNIIQAFGFESINFFMEKGWFRSIYVGSSIWQSFGWGSIIYLATMAGIDTQLYEAAHMDGAGRFRCMWNITLPSIRPTIVIMLILRLGRLLSVGFEKIILMYNPATYEVSDVISSYVYRYGILQANYSFGAAVDLMNSLIALALILITNRISQKVSDTSLW</sequence>
<keyword evidence="5 7" id="KW-1133">Transmembrane helix</keyword>
<dbReference type="InterPro" id="IPR000515">
    <property type="entry name" value="MetI-like"/>
</dbReference>
<feature type="domain" description="ABC transmembrane type-1" evidence="8">
    <location>
        <begin position="82"/>
        <end position="297"/>
    </location>
</feature>
<dbReference type="GO" id="GO:0005886">
    <property type="term" value="C:plasma membrane"/>
    <property type="evidence" value="ECO:0007669"/>
    <property type="project" value="UniProtKB-SubCell"/>
</dbReference>
<dbReference type="CDD" id="cd06261">
    <property type="entry name" value="TM_PBP2"/>
    <property type="match status" value="1"/>
</dbReference>
<evidence type="ECO:0000256" key="7">
    <source>
        <dbReference type="RuleBase" id="RU363032"/>
    </source>
</evidence>
<keyword evidence="3" id="KW-1003">Cell membrane</keyword>
<dbReference type="Gene3D" id="1.10.3720.10">
    <property type="entry name" value="MetI-like"/>
    <property type="match status" value="1"/>
</dbReference>
<dbReference type="PANTHER" id="PTHR43227:SF11">
    <property type="entry name" value="BLL4140 PROTEIN"/>
    <property type="match status" value="1"/>
</dbReference>
<evidence type="ECO:0000259" key="8">
    <source>
        <dbReference type="PROSITE" id="PS50928"/>
    </source>
</evidence>
<proteinExistence type="inferred from homology"/>
<feature type="transmembrane region" description="Helical" evidence="7">
    <location>
        <begin position="118"/>
        <end position="138"/>
    </location>
</feature>
<evidence type="ECO:0000313" key="10">
    <source>
        <dbReference type="Proteomes" id="UP000004968"/>
    </source>
</evidence>
<reference evidence="9 10" key="1">
    <citation type="submission" date="2010-01" db="EMBL/GenBank/DDBJ databases">
        <authorList>
            <person name="Weinstock G."/>
            <person name="Sodergren E."/>
            <person name="Clifton S."/>
            <person name="Fulton L."/>
            <person name="Fulton B."/>
            <person name="Courtney L."/>
            <person name="Fronick C."/>
            <person name="Harrison M."/>
            <person name="Strong C."/>
            <person name="Farmer C."/>
            <person name="Delahaunty K."/>
            <person name="Markovic C."/>
            <person name="Hall O."/>
            <person name="Minx P."/>
            <person name="Tomlinson C."/>
            <person name="Mitreva M."/>
            <person name="Nelson J."/>
            <person name="Hou S."/>
            <person name="Wollam A."/>
            <person name="Pepin K.H."/>
            <person name="Johnson M."/>
            <person name="Bhonagiri V."/>
            <person name="Nash W.E."/>
            <person name="Warren W."/>
            <person name="Chinwalla A."/>
            <person name="Mardis E.R."/>
            <person name="Wilson R.K."/>
        </authorList>
    </citation>
    <scope>NUCLEOTIDE SEQUENCE [LARGE SCALE GENOMIC DNA]</scope>
    <source>
        <strain evidence="9 10">DSM 13479</strain>
    </source>
</reference>
<evidence type="ECO:0000256" key="5">
    <source>
        <dbReference type="ARBA" id="ARBA00022989"/>
    </source>
</evidence>
<feature type="transmembrane region" description="Helical" evidence="7">
    <location>
        <begin position="86"/>
        <end position="106"/>
    </location>
</feature>
<evidence type="ECO:0000256" key="4">
    <source>
        <dbReference type="ARBA" id="ARBA00022692"/>
    </source>
</evidence>
<evidence type="ECO:0000256" key="2">
    <source>
        <dbReference type="ARBA" id="ARBA00022448"/>
    </source>
</evidence>
<dbReference type="SUPFAM" id="SSF161098">
    <property type="entry name" value="MetI-like"/>
    <property type="match status" value="1"/>
</dbReference>
<comment type="similarity">
    <text evidence="7">Belongs to the binding-protein-dependent transport system permease family.</text>
</comment>
<evidence type="ECO:0000256" key="6">
    <source>
        <dbReference type="ARBA" id="ARBA00023136"/>
    </source>
</evidence>
<organism evidence="9 10">
    <name type="scientific">Hungatella hathewayi DSM 13479</name>
    <dbReference type="NCBI Taxonomy" id="566550"/>
    <lineage>
        <taxon>Bacteria</taxon>
        <taxon>Bacillati</taxon>
        <taxon>Bacillota</taxon>
        <taxon>Clostridia</taxon>
        <taxon>Lachnospirales</taxon>
        <taxon>Lachnospiraceae</taxon>
        <taxon>Hungatella</taxon>
    </lineage>
</organism>
<dbReference type="HOGENOM" id="CLU_016047_0_1_9"/>
<dbReference type="AlphaFoldDB" id="D3AR82"/>
<evidence type="ECO:0000313" key="9">
    <source>
        <dbReference type="EMBL" id="EFC95674.1"/>
    </source>
</evidence>
<evidence type="ECO:0000256" key="3">
    <source>
        <dbReference type="ARBA" id="ARBA00022475"/>
    </source>
</evidence>
<evidence type="ECO:0000256" key="1">
    <source>
        <dbReference type="ARBA" id="ARBA00004651"/>
    </source>
</evidence>
<dbReference type="InterPro" id="IPR050809">
    <property type="entry name" value="UgpAE/MalFG_permease"/>
</dbReference>
<feature type="transmembrane region" description="Helical" evidence="7">
    <location>
        <begin position="276"/>
        <end position="296"/>
    </location>
</feature>
<comment type="caution">
    <text evidence="9">The sequence shown here is derived from an EMBL/GenBank/DDBJ whole genome shotgun (WGS) entry which is preliminary data.</text>
</comment>